<feature type="compositionally biased region" description="Low complexity" evidence="5">
    <location>
        <begin position="1425"/>
        <end position="1440"/>
    </location>
</feature>
<evidence type="ECO:0000256" key="2">
    <source>
        <dbReference type="ARBA" id="ARBA00022771"/>
    </source>
</evidence>
<dbReference type="GO" id="GO:0008270">
    <property type="term" value="F:zinc ion binding"/>
    <property type="evidence" value="ECO:0007669"/>
    <property type="project" value="UniProtKB-KW"/>
</dbReference>
<evidence type="ECO:0000256" key="3">
    <source>
        <dbReference type="ARBA" id="ARBA00022833"/>
    </source>
</evidence>
<feature type="region of interest" description="Disordered" evidence="5">
    <location>
        <begin position="1154"/>
        <end position="1194"/>
    </location>
</feature>
<feature type="compositionally biased region" description="Polar residues" evidence="5">
    <location>
        <begin position="455"/>
        <end position="475"/>
    </location>
</feature>
<feature type="region of interest" description="Disordered" evidence="5">
    <location>
        <begin position="357"/>
        <end position="378"/>
    </location>
</feature>
<evidence type="ECO:0000256" key="1">
    <source>
        <dbReference type="ARBA" id="ARBA00022723"/>
    </source>
</evidence>
<evidence type="ECO:0000313" key="7">
    <source>
        <dbReference type="EMBL" id="ETV85449.1"/>
    </source>
</evidence>
<feature type="region of interest" description="Disordered" evidence="5">
    <location>
        <begin position="647"/>
        <end position="671"/>
    </location>
</feature>
<evidence type="ECO:0000256" key="4">
    <source>
        <dbReference type="PROSITE-ProRule" id="PRU00091"/>
    </source>
</evidence>
<dbReference type="STRING" id="112090.W4H2G8"/>
<feature type="compositionally biased region" description="Basic and acidic residues" evidence="5">
    <location>
        <begin position="995"/>
        <end position="1004"/>
    </location>
</feature>
<accession>W4H2G8</accession>
<feature type="compositionally biased region" description="Low complexity" evidence="5">
    <location>
        <begin position="117"/>
        <end position="155"/>
    </location>
</feature>
<feature type="region of interest" description="Disordered" evidence="5">
    <location>
        <begin position="706"/>
        <end position="954"/>
    </location>
</feature>
<feature type="region of interest" description="Disordered" evidence="5">
    <location>
        <begin position="1239"/>
        <end position="1319"/>
    </location>
</feature>
<feature type="domain" description="FYVE-type" evidence="6">
    <location>
        <begin position="57"/>
        <end position="112"/>
    </location>
</feature>
<feature type="compositionally biased region" description="Pro residues" evidence="5">
    <location>
        <begin position="656"/>
        <end position="666"/>
    </location>
</feature>
<proteinExistence type="predicted"/>
<feature type="region of interest" description="Disordered" evidence="5">
    <location>
        <begin position="1410"/>
        <end position="1466"/>
    </location>
</feature>
<feature type="compositionally biased region" description="Polar residues" evidence="5">
    <location>
        <begin position="357"/>
        <end position="372"/>
    </location>
</feature>
<feature type="compositionally biased region" description="Polar residues" evidence="5">
    <location>
        <begin position="885"/>
        <end position="914"/>
    </location>
</feature>
<dbReference type="Pfam" id="PF01363">
    <property type="entry name" value="FYVE"/>
    <property type="match status" value="1"/>
</dbReference>
<feature type="compositionally biased region" description="Low complexity" evidence="5">
    <location>
        <begin position="193"/>
        <end position="202"/>
    </location>
</feature>
<feature type="compositionally biased region" description="Basic and acidic residues" evidence="5">
    <location>
        <begin position="1174"/>
        <end position="1188"/>
    </location>
</feature>
<dbReference type="Gene3D" id="3.30.40.10">
    <property type="entry name" value="Zinc/RING finger domain, C3HC4 (zinc finger)"/>
    <property type="match status" value="1"/>
</dbReference>
<feature type="compositionally biased region" description="Polar residues" evidence="5">
    <location>
        <begin position="735"/>
        <end position="751"/>
    </location>
</feature>
<dbReference type="InterPro" id="IPR017455">
    <property type="entry name" value="Znf_FYVE-rel"/>
</dbReference>
<dbReference type="InterPro" id="IPR013083">
    <property type="entry name" value="Znf_RING/FYVE/PHD"/>
</dbReference>
<gene>
    <name evidence="7" type="ORF">H257_03185</name>
</gene>
<feature type="compositionally biased region" description="Pro residues" evidence="5">
    <location>
        <begin position="178"/>
        <end position="192"/>
    </location>
</feature>
<dbReference type="OrthoDB" id="79940at2759"/>
<feature type="compositionally biased region" description="Low complexity" evidence="5">
    <location>
        <begin position="28"/>
        <end position="38"/>
    </location>
</feature>
<dbReference type="VEuPathDB" id="FungiDB:H257_03185"/>
<feature type="compositionally biased region" description="Polar residues" evidence="5">
    <location>
        <begin position="1239"/>
        <end position="1255"/>
    </location>
</feature>
<sequence length="1466" mass="156887">MSSGSDEFDDHYTTSRKSKKVAATKALAPSTKATPTKSKPSKRPKQDADNGVTWVRDEEAPSCHICLVGFSLLKRRHHCRQCGNVICSTCSHSHLADSKPTRVCTACNDRLVDGTVAPAASSSRRPPTSQPAPSAGALPSSSKSKSKPRPSAAAPPSRPPTHRLNDDIDDWFMDDNKGPPPPSAGMPRPPTSSSPATTSARSNEPKAHNAAAPPSKPLRLADLVFDDTPLIGSDEDLSPLSTRLGGGKPFKPTPAFHATAYTSSSTYADPHVRMKYASAIDMTDDFDTNQSSRPPRTGNGPMVTSSYTNGGSSDLEGSRLSDAFLTNYCVSSAAAATSLPITSSSLRSSLSYAGSSEFTNAKSATPPITSTDQGHHEGGGFAAAIRRLFRGNRDKSVPTAAPLEPASAPPPVAAAPTVISTIGARTSTSWAPNEPPPRASYVNNLQPHPSIPGTAPSTTDYRNDPTPSGFQTNNFRLPYDDNADDNGDGGIRTDEPLPPPLWIRGGDFRGHTTQGEAPRMDGLGGRDEVSMVVATRSRRDTFDDIFDGPRQVVVPSVVLAAKTEPSRVLEAAATRDRFEAPAARVPPSGQQSNMYDNFGSRGGGGQVLLVDRFGGTERTAGPSRVNQSDDDIFGVSVTTSKDYEYDPVTGTYVAPDAPPPRRPPPGQATFAPNHVVVDMTSATVIVDKLTSLEAELAELKALLRDRRTPRRSSNAASIFDDDNDDHAGNLVVQKPKSSSRVAKSKPSQRPPKTQKHDNAVGTRRRDSFEMLFESPDKLDTLYGNVGGRGNESSGGDDDDDNEQPPRPVKKAAALNDRTTIPPPRRRPDRSVDTEAAAVTLPAKPKKRSDSIDALFQDMANMDDLYSKDSQSTGGNDDDERRHSTFKGTVNESVEQPSYGTSNQSTTKQLSSQAFERQADGARIRRVVNMDDPFASDPEDNLDDNAPLPSLKRLGKGRVNTVKTASKTQVATERETEVMAVTAVGDGTPRVMTADTARRHPREEAEGPAAPPTPTYVDVIDALFETNEKKAPHKQKLSKLDNPLATAGLEDRASGDIKADEDRGLVLRAPTSTLTYPNDNAPPSLVVPGRQSVQETMQSALDSQLYGTQTRTEWPTNAPFVVDEVVEQRATAEFALTASFSDDDKKEDEYLPSLKHRQSPHNEVSVEIQSSSGRIDVHDPSIRGGKQNEDVQAGVDGSVRELLDGDLPVSGASTYPEGSVVTPPTYVIKKSLNSTDILTSEISDDVPSTSGDQIETMSHVPRGSFDQPPAYKSMSSDLVEAKTQSHQAPLPPPSRPDSVPSSTPKFPLDGDDRPPSGSIDAEVDDLFAVKPNKKKPAKSVAPLPVGKQRHTAPVDVDGTITLGLTVTSITIGPTTALSHPGSADDQLDPLLSAVGVNDDDATWHALQEEQKQRKHNALRRQRQLQKQKANPITSTTTSAKKSAPRKPSKKPPTTSSSSSSTINTVDD</sequence>
<organism evidence="7">
    <name type="scientific">Aphanomyces astaci</name>
    <name type="common">Crayfish plague agent</name>
    <dbReference type="NCBI Taxonomy" id="112090"/>
    <lineage>
        <taxon>Eukaryota</taxon>
        <taxon>Sar</taxon>
        <taxon>Stramenopiles</taxon>
        <taxon>Oomycota</taxon>
        <taxon>Saprolegniomycetes</taxon>
        <taxon>Saprolegniales</taxon>
        <taxon>Verrucalvaceae</taxon>
        <taxon>Aphanomyces</taxon>
    </lineage>
</organism>
<dbReference type="InterPro" id="IPR000306">
    <property type="entry name" value="Znf_FYVE"/>
</dbReference>
<dbReference type="GeneID" id="20805181"/>
<dbReference type="InterPro" id="IPR011011">
    <property type="entry name" value="Znf_FYVE_PHD"/>
</dbReference>
<feature type="compositionally biased region" description="Basic residues" evidence="5">
    <location>
        <begin position="1411"/>
        <end position="1424"/>
    </location>
</feature>
<dbReference type="SUPFAM" id="SSF57903">
    <property type="entry name" value="FYVE/PHD zinc finger"/>
    <property type="match status" value="1"/>
</dbReference>
<keyword evidence="2 4" id="KW-0863">Zinc-finger</keyword>
<feature type="region of interest" description="Disordered" evidence="5">
    <location>
        <begin position="979"/>
        <end position="1014"/>
    </location>
</feature>
<dbReference type="RefSeq" id="XP_009825467.1">
    <property type="nucleotide sequence ID" value="XM_009827165.1"/>
</dbReference>
<dbReference type="PROSITE" id="PS50178">
    <property type="entry name" value="ZF_FYVE"/>
    <property type="match status" value="1"/>
</dbReference>
<dbReference type="SMART" id="SM00064">
    <property type="entry name" value="FYVE"/>
    <property type="match status" value="1"/>
</dbReference>
<protein>
    <recommendedName>
        <fullName evidence="6">FYVE-type domain-containing protein</fullName>
    </recommendedName>
</protein>
<reference evidence="7" key="1">
    <citation type="submission" date="2013-12" db="EMBL/GenBank/DDBJ databases">
        <title>The Genome Sequence of Aphanomyces astaci APO3.</title>
        <authorList>
            <consortium name="The Broad Institute Genomics Platform"/>
            <person name="Russ C."/>
            <person name="Tyler B."/>
            <person name="van West P."/>
            <person name="Dieguez-Uribeondo J."/>
            <person name="Young S.K."/>
            <person name="Zeng Q."/>
            <person name="Gargeya S."/>
            <person name="Fitzgerald M."/>
            <person name="Abouelleil A."/>
            <person name="Alvarado L."/>
            <person name="Chapman S.B."/>
            <person name="Gainer-Dewar J."/>
            <person name="Goldberg J."/>
            <person name="Griggs A."/>
            <person name="Gujja S."/>
            <person name="Hansen M."/>
            <person name="Howarth C."/>
            <person name="Imamovic A."/>
            <person name="Ireland A."/>
            <person name="Larimer J."/>
            <person name="McCowan C."/>
            <person name="Murphy C."/>
            <person name="Pearson M."/>
            <person name="Poon T.W."/>
            <person name="Priest M."/>
            <person name="Roberts A."/>
            <person name="Saif S."/>
            <person name="Shea T."/>
            <person name="Sykes S."/>
            <person name="Wortman J."/>
            <person name="Nusbaum C."/>
            <person name="Birren B."/>
        </authorList>
    </citation>
    <scope>NUCLEOTIDE SEQUENCE [LARGE SCALE GENOMIC DNA]</scope>
    <source>
        <strain evidence="7">APO3</strain>
    </source>
</reference>
<keyword evidence="3" id="KW-0862">Zinc</keyword>
<evidence type="ECO:0000259" key="6">
    <source>
        <dbReference type="PROSITE" id="PS50178"/>
    </source>
</evidence>
<feature type="region of interest" description="Disordered" evidence="5">
    <location>
        <begin position="285"/>
        <end position="313"/>
    </location>
</feature>
<feature type="compositionally biased region" description="Low complexity" evidence="5">
    <location>
        <begin position="1450"/>
        <end position="1460"/>
    </location>
</feature>
<name>W4H2G8_APHAT</name>
<feature type="compositionally biased region" description="Polar residues" evidence="5">
    <location>
        <begin position="302"/>
        <end position="312"/>
    </location>
</feature>
<dbReference type="PANTHER" id="PTHR48125">
    <property type="entry name" value="LP07818P1"/>
    <property type="match status" value="1"/>
</dbReference>
<dbReference type="EMBL" id="KI913118">
    <property type="protein sequence ID" value="ETV85449.1"/>
    <property type="molecule type" value="Genomic_DNA"/>
</dbReference>
<keyword evidence="1" id="KW-0479">Metal-binding</keyword>
<feature type="compositionally biased region" description="Basic and acidic residues" evidence="5">
    <location>
        <begin position="754"/>
        <end position="779"/>
    </location>
</feature>
<dbReference type="PANTHER" id="PTHR48125:SF12">
    <property type="entry name" value="AT HOOK TRANSCRIPTION FACTOR FAMILY-RELATED"/>
    <property type="match status" value="1"/>
</dbReference>
<evidence type="ECO:0000256" key="5">
    <source>
        <dbReference type="SAM" id="MobiDB-lite"/>
    </source>
</evidence>
<feature type="region of interest" description="Disordered" evidence="5">
    <location>
        <begin position="117"/>
        <end position="215"/>
    </location>
</feature>
<feature type="region of interest" description="Disordered" evidence="5">
    <location>
        <begin position="445"/>
        <end position="500"/>
    </location>
</feature>
<feature type="region of interest" description="Disordered" evidence="5">
    <location>
        <begin position="1"/>
        <end position="50"/>
    </location>
</feature>